<evidence type="ECO:0000256" key="4">
    <source>
        <dbReference type="ARBA" id="ARBA00009351"/>
    </source>
</evidence>
<dbReference type="OMA" id="GMPGQWG"/>
<feature type="region of interest" description="Disordered" evidence="17">
    <location>
        <begin position="308"/>
        <end position="381"/>
    </location>
</feature>
<evidence type="ECO:0000313" key="20">
    <source>
        <dbReference type="EMBL" id="KEZ41536.1"/>
    </source>
</evidence>
<feature type="domain" description="EH" evidence="18">
    <location>
        <begin position="204"/>
        <end position="293"/>
    </location>
</feature>
<feature type="compositionally biased region" description="Polar residues" evidence="17">
    <location>
        <begin position="1"/>
        <end position="23"/>
    </location>
</feature>
<evidence type="ECO:0000256" key="14">
    <source>
        <dbReference type="ARBA" id="ARBA00023212"/>
    </source>
</evidence>
<feature type="compositionally biased region" description="Low complexity" evidence="17">
    <location>
        <begin position="106"/>
        <end position="152"/>
    </location>
</feature>
<dbReference type="GO" id="GO:0016197">
    <property type="term" value="P:endosomal transport"/>
    <property type="evidence" value="ECO:0007669"/>
    <property type="project" value="TreeGrafter"/>
</dbReference>
<evidence type="ECO:0000256" key="2">
    <source>
        <dbReference type="ARBA" id="ARBA00004134"/>
    </source>
</evidence>
<feature type="region of interest" description="Disordered" evidence="17">
    <location>
        <begin position="857"/>
        <end position="879"/>
    </location>
</feature>
<feature type="compositionally biased region" description="Basic and acidic residues" evidence="17">
    <location>
        <begin position="990"/>
        <end position="1022"/>
    </location>
</feature>
<keyword evidence="7" id="KW-0963">Cytoplasm</keyword>
<dbReference type="InterPro" id="IPR000261">
    <property type="entry name" value="EH_dom"/>
</dbReference>
<dbReference type="Proteomes" id="UP000028545">
    <property type="component" value="Unassembled WGS sequence"/>
</dbReference>
<feature type="compositionally biased region" description="Low complexity" evidence="17">
    <location>
        <begin position="1226"/>
        <end position="1238"/>
    </location>
</feature>
<feature type="compositionally biased region" description="Low complexity" evidence="17">
    <location>
        <begin position="1193"/>
        <end position="1213"/>
    </location>
</feature>
<evidence type="ECO:0000256" key="5">
    <source>
        <dbReference type="ARBA" id="ARBA00011159"/>
    </source>
</evidence>
<dbReference type="EMBL" id="JOWA01000110">
    <property type="protein sequence ID" value="KEZ41536.1"/>
    <property type="molecule type" value="Genomic_DNA"/>
</dbReference>
<feature type="compositionally biased region" description="Basic and acidic residues" evidence="17">
    <location>
        <begin position="1117"/>
        <end position="1159"/>
    </location>
</feature>
<dbReference type="PROSITE" id="PS50031">
    <property type="entry name" value="EH"/>
    <property type="match status" value="2"/>
</dbReference>
<accession>A0A084G2H4</accession>
<feature type="compositionally biased region" description="Low complexity" evidence="17">
    <location>
        <begin position="1451"/>
        <end position="1462"/>
    </location>
</feature>
<evidence type="ECO:0000256" key="16">
    <source>
        <dbReference type="SAM" id="Coils"/>
    </source>
</evidence>
<organism evidence="20 21">
    <name type="scientific">Pseudallescheria apiosperma</name>
    <name type="common">Scedosporium apiospermum</name>
    <dbReference type="NCBI Taxonomy" id="563466"/>
    <lineage>
        <taxon>Eukaryota</taxon>
        <taxon>Fungi</taxon>
        <taxon>Dikarya</taxon>
        <taxon>Ascomycota</taxon>
        <taxon>Pezizomycotina</taxon>
        <taxon>Sordariomycetes</taxon>
        <taxon>Hypocreomycetidae</taxon>
        <taxon>Microascales</taxon>
        <taxon>Microascaceae</taxon>
        <taxon>Scedosporium</taxon>
    </lineage>
</organism>
<dbReference type="GO" id="GO:0003779">
    <property type="term" value="F:actin binding"/>
    <property type="evidence" value="ECO:0007669"/>
    <property type="project" value="UniProtKB-KW"/>
</dbReference>
<keyword evidence="13" id="KW-0009">Actin-binding</keyword>
<sequence length="1489" mass="160397">MFSNSNAYLGGNSQRPGQQQYGSQFGMGIGAGQQGLGQSQAGPFAPQPTGFGQAPLQQQFTGYPMASQATGMPQQQQPPMPLQSQFTGMPGPQGFQAAPPMPSIPPQYQQQFQQQQQQLQQQEQPQSQAQPQAPQFQISQPTGFVSPSQLNPLAPPPPPQKPQPTGFTEMAASFQTGASKPAPAPPRKTNKIPNIRLSFITAQDQAKFETLFKSKVGDSQTTISGDKARDLLLRSRLDGDTLSHIWTLADTTRSGQLHFPEFALAMYLCNLKLTGKQLPTTLPENIKNEVSSMVDIINFSVAEDAAAPSSTAPDFSARQNTASPPTIHQPQPQPSNSQILQAQMTGFPGQQPGFGQPPGLQSQQTGFLGLSNPQATGYSGPRPPMPPMPTGFGQNLSPGVGLGGMAQPLNAQPTGRPGQWGLVNTPASGLPNIDALQARMMPQQGREQSNFTTAGLQGNAVIPWAITKDEKHRYDALFRAWDGMNKGFIAGSQAIEIFGQSGLEKSDLERIWTLADNGNKGRLDLDEFAVAMHLIYRKLNGYPVPNNLPPELVPPSTRNISQSIGAMKSMLHEESEFRKNSGAALLPQRTGVNYAKTHSLRGNVGGAYGRKKDATSFKNNDDDLGYKSSARRRIGTSSPRPGSPASSVTSNDDLTLDQLRKKIREKQVLLDAIDFTDEKHSEEDDLLDRRDRREAEELYRRIRRIQEDIDAHPDAGWASGDSDAERRALKRQLQNLTDRIPQLASEVRKTEKAIADARLELFRLKDAKAHPGSAAAIIGTGPGGMVTESDRLKARAKAMMQQRTAALTGKKVDVSGDEDAAKRLEEESIKARTEKENNERMVRDVEDSVRDFAKGLEDGLKEGARDSTSEHERRRWEDGLGVEDEVRDFIFDMQRSSRAARVRSQDKRTTRPAEPVSRAQPEPAARHDTPPPRSTASPSTVSGGSSYSSYKTPEERAAFIKQQAEQRMAERLAALGIKAPSKPGETAAQRIERERAEKAAKLRQAEEEDARREAERQARLAEEQGVPPPAPEPAKTETRKPPPPPSRKATREPPPAPAPAPAPARAAHVEDDAGSKDELAREREAAEARLKALEEQVRQNKLKKEEEKRRKKQALAEGREREAKEREAKEREAREREAKLAAERAEFQRREEELRRQLEAEDDEDTSSDEEGPQQITPVESTPTHGSQELERATPSPQPAVVVSPPAVPTPSTDTESKNPWFKMMAQPSTTEPQQPTTAPAPVPPAPPAPSESTNPFHRMAQKAQTPSAPFVPGPTISRKRADDDDDGWGSEKADDSDDESDDGRPGGTKAAQLAQMLFGAMGPPRPLSATGEKTTSPPPATETSSPPPAPPPPPPASAPPTLTTGESPSAPPPPPPPPPAAADAPVAAPPPPPLPQTSAPGAPPPPPPLPDFGAPAPPGPPPPPPMPNLGGPPPPPPMPNLGGGAPAGPPAGAARPAGFLGEIQAGRALRKTTTKDKSGSALAGRVLD</sequence>
<dbReference type="SMART" id="SM00027">
    <property type="entry name" value="EH"/>
    <property type="match status" value="2"/>
</dbReference>
<dbReference type="PANTHER" id="PTHR11216">
    <property type="entry name" value="EH DOMAIN"/>
    <property type="match status" value="1"/>
</dbReference>
<feature type="compositionally biased region" description="Acidic residues" evidence="17">
    <location>
        <begin position="1160"/>
        <end position="1172"/>
    </location>
</feature>
<comment type="subunit">
    <text evidence="5">Component of the PAN1 actin cytoskeleton-regulatory complex.</text>
</comment>
<evidence type="ECO:0000313" key="21">
    <source>
        <dbReference type="Proteomes" id="UP000028545"/>
    </source>
</evidence>
<dbReference type="Pfam" id="PF12763">
    <property type="entry name" value="EH"/>
    <property type="match status" value="2"/>
</dbReference>
<dbReference type="VEuPathDB" id="FungiDB:SAPIO_CDS7698"/>
<feature type="compositionally biased region" description="Pro residues" evidence="17">
    <location>
        <begin position="1041"/>
        <end position="1062"/>
    </location>
</feature>
<dbReference type="GO" id="GO:0010008">
    <property type="term" value="C:endosome membrane"/>
    <property type="evidence" value="ECO:0007669"/>
    <property type="project" value="UniProtKB-SubCell"/>
</dbReference>
<dbReference type="GO" id="GO:0006897">
    <property type="term" value="P:endocytosis"/>
    <property type="evidence" value="ECO:0007669"/>
    <property type="project" value="UniProtKB-KW"/>
</dbReference>
<feature type="domain" description="EH" evidence="18">
    <location>
        <begin position="470"/>
        <end position="559"/>
    </location>
</feature>
<evidence type="ECO:0000256" key="13">
    <source>
        <dbReference type="ARBA" id="ARBA00023203"/>
    </source>
</evidence>
<evidence type="ECO:0000259" key="19">
    <source>
        <dbReference type="PROSITE" id="PS50222"/>
    </source>
</evidence>
<proteinExistence type="inferred from homology"/>
<feature type="compositionally biased region" description="Gly residues" evidence="17">
    <location>
        <begin position="25"/>
        <end position="35"/>
    </location>
</feature>
<keyword evidence="21" id="KW-1185">Reference proteome</keyword>
<dbReference type="GeneID" id="27726770"/>
<feature type="compositionally biased region" description="Polar residues" evidence="17">
    <location>
        <begin position="55"/>
        <end position="71"/>
    </location>
</feature>
<feature type="compositionally biased region" description="Basic and acidic residues" evidence="17">
    <location>
        <begin position="1067"/>
        <end position="1108"/>
    </location>
</feature>
<evidence type="ECO:0000256" key="3">
    <source>
        <dbReference type="ARBA" id="ARBA00004413"/>
    </source>
</evidence>
<dbReference type="HOGENOM" id="CLU_001963_1_0_1"/>
<feature type="compositionally biased region" description="Polar residues" evidence="17">
    <location>
        <begin position="1174"/>
        <end position="1187"/>
    </location>
</feature>
<feature type="compositionally biased region" description="Pro residues" evidence="17">
    <location>
        <begin position="1370"/>
        <end position="1381"/>
    </location>
</feature>
<feature type="compositionally biased region" description="Low complexity" evidence="17">
    <location>
        <begin position="346"/>
        <end position="364"/>
    </location>
</feature>
<evidence type="ECO:0000256" key="10">
    <source>
        <dbReference type="ARBA" id="ARBA00022753"/>
    </source>
</evidence>
<dbReference type="PROSITE" id="PS50222">
    <property type="entry name" value="EF_HAND_2"/>
    <property type="match status" value="1"/>
</dbReference>
<feature type="compositionally biased region" description="Basic and acidic residues" evidence="17">
    <location>
        <begin position="857"/>
        <end position="878"/>
    </location>
</feature>
<keyword evidence="6" id="KW-1003">Cell membrane</keyword>
<feature type="region of interest" description="Disordered" evidence="17">
    <location>
        <begin position="1"/>
        <end position="167"/>
    </location>
</feature>
<dbReference type="GO" id="GO:0030479">
    <property type="term" value="C:actin cortical patch"/>
    <property type="evidence" value="ECO:0007669"/>
    <property type="project" value="UniProtKB-SubCell"/>
</dbReference>
<evidence type="ECO:0000256" key="7">
    <source>
        <dbReference type="ARBA" id="ARBA00022490"/>
    </source>
</evidence>
<feature type="compositionally biased region" description="Low complexity" evidence="17">
    <location>
        <begin position="934"/>
        <end position="950"/>
    </location>
</feature>
<evidence type="ECO:0000256" key="11">
    <source>
        <dbReference type="ARBA" id="ARBA00023054"/>
    </source>
</evidence>
<feature type="compositionally biased region" description="Pro residues" evidence="17">
    <location>
        <begin position="1337"/>
        <end position="1359"/>
    </location>
</feature>
<comment type="similarity">
    <text evidence="4">Belongs to the PAN1 family.</text>
</comment>
<dbReference type="OrthoDB" id="2015333at2759"/>
<feature type="domain" description="EF-hand" evidence="19">
    <location>
        <begin position="503"/>
        <end position="538"/>
    </location>
</feature>
<feature type="region of interest" description="Disordered" evidence="17">
    <location>
        <begin position="892"/>
        <end position="1489"/>
    </location>
</feature>
<dbReference type="PANTHER" id="PTHR11216:SF173">
    <property type="entry name" value="ACTIN CYTOSKELETON-REGULATORY COMPLEX PROTEIN PAN1"/>
    <property type="match status" value="1"/>
</dbReference>
<feature type="compositionally biased region" description="Pro residues" evidence="17">
    <location>
        <begin position="1388"/>
        <end position="1440"/>
    </location>
</feature>
<evidence type="ECO:0000256" key="17">
    <source>
        <dbReference type="SAM" id="MobiDB-lite"/>
    </source>
</evidence>
<evidence type="ECO:0000256" key="8">
    <source>
        <dbReference type="ARBA" id="ARBA00022583"/>
    </source>
</evidence>
<evidence type="ECO:0000256" key="9">
    <source>
        <dbReference type="ARBA" id="ARBA00022737"/>
    </source>
</evidence>
<dbReference type="CDD" id="cd00052">
    <property type="entry name" value="EH"/>
    <property type="match status" value="2"/>
</dbReference>
<reference evidence="20 21" key="1">
    <citation type="journal article" date="2014" name="Genome Announc.">
        <title>Draft genome sequence of the pathogenic fungus Scedosporium apiospermum.</title>
        <authorList>
            <person name="Vandeputte P."/>
            <person name="Ghamrawi S."/>
            <person name="Rechenmann M."/>
            <person name="Iltis A."/>
            <person name="Giraud S."/>
            <person name="Fleury M."/>
            <person name="Thornton C."/>
            <person name="Delhaes L."/>
            <person name="Meyer W."/>
            <person name="Papon N."/>
            <person name="Bouchara J.P."/>
        </authorList>
    </citation>
    <scope>NUCLEOTIDE SEQUENCE [LARGE SCALE GENOMIC DNA]</scope>
    <source>
        <strain evidence="20 21">IHEM 14462</strain>
    </source>
</reference>
<feature type="coiled-coil region" evidence="16">
    <location>
        <begin position="726"/>
        <end position="767"/>
    </location>
</feature>
<keyword evidence="10" id="KW-0967">Endosome</keyword>
<dbReference type="Gene3D" id="1.10.238.10">
    <property type="entry name" value="EF-hand"/>
    <property type="match status" value="2"/>
</dbReference>
<evidence type="ECO:0000256" key="15">
    <source>
        <dbReference type="ARBA" id="ARBA00025194"/>
    </source>
</evidence>
<keyword evidence="9" id="KW-0677">Repeat</keyword>
<dbReference type="GO" id="GO:0005509">
    <property type="term" value="F:calcium ion binding"/>
    <property type="evidence" value="ECO:0007669"/>
    <property type="project" value="InterPro"/>
</dbReference>
<dbReference type="InterPro" id="IPR002048">
    <property type="entry name" value="EF_hand_dom"/>
</dbReference>
<evidence type="ECO:0000256" key="6">
    <source>
        <dbReference type="ARBA" id="ARBA00022475"/>
    </source>
</evidence>
<protein>
    <submittedName>
        <fullName evidence="20">Actin cytoskeleton-regulatory complex protein PAN1</fullName>
    </submittedName>
</protein>
<dbReference type="FunFam" id="1.10.238.10:FF:000349">
    <property type="entry name" value="Actin cytoskeleton-regulatory complex protein PAN1"/>
    <property type="match status" value="1"/>
</dbReference>
<feature type="region of interest" description="Disordered" evidence="17">
    <location>
        <begin position="597"/>
        <end position="653"/>
    </location>
</feature>
<dbReference type="KEGG" id="sapo:SAPIO_CDS7698"/>
<feature type="compositionally biased region" description="Acidic residues" evidence="17">
    <location>
        <begin position="1284"/>
        <end position="1302"/>
    </location>
</feature>
<dbReference type="InterPro" id="IPR011992">
    <property type="entry name" value="EF-hand-dom_pair"/>
</dbReference>
<feature type="compositionally biased region" description="Pro residues" evidence="17">
    <location>
        <begin position="153"/>
        <end position="162"/>
    </location>
</feature>
<comment type="caution">
    <text evidence="20">The sequence shown here is derived from an EMBL/GenBank/DDBJ whole genome shotgun (WGS) entry which is preliminary data.</text>
</comment>
<feature type="compositionally biased region" description="Basic and acidic residues" evidence="17">
    <location>
        <begin position="610"/>
        <end position="625"/>
    </location>
</feature>
<keyword evidence="11 16" id="KW-0175">Coiled coil</keyword>
<comment type="function">
    <text evidence="15">Component of the PAN1 actin cytoskeleton-regulatory complex required for the internalization of endosomes during actin-coupled endocytosis. The complex links the site of endocytosis to the cell membrane-associated actin cytoskeleton. Mediates uptake of external molecules and vacuolar degradation of plasma membrane proteins. Plays a role in the proper organization of the cell membrane-associated actin cytoskeleton and promotes its destabilization.</text>
</comment>
<keyword evidence="14" id="KW-0206">Cytoskeleton</keyword>
<feature type="compositionally biased region" description="Polar residues" evidence="17">
    <location>
        <begin position="308"/>
        <end position="344"/>
    </location>
</feature>
<dbReference type="SUPFAM" id="SSF47473">
    <property type="entry name" value="EF-hand"/>
    <property type="match status" value="2"/>
</dbReference>
<evidence type="ECO:0000256" key="1">
    <source>
        <dbReference type="ARBA" id="ARBA00004125"/>
    </source>
</evidence>
<evidence type="ECO:0000256" key="12">
    <source>
        <dbReference type="ARBA" id="ARBA00023136"/>
    </source>
</evidence>
<feature type="compositionally biased region" description="Polar residues" evidence="17">
    <location>
        <begin position="635"/>
        <end position="653"/>
    </location>
</feature>
<evidence type="ECO:0000259" key="18">
    <source>
        <dbReference type="PROSITE" id="PS50031"/>
    </source>
</evidence>
<name>A0A084G2H4_PSEDA</name>
<dbReference type="SMART" id="SM00054">
    <property type="entry name" value="EFh"/>
    <property type="match status" value="2"/>
</dbReference>
<dbReference type="GO" id="GO:0005886">
    <property type="term" value="C:plasma membrane"/>
    <property type="evidence" value="ECO:0007669"/>
    <property type="project" value="UniProtKB-SubCell"/>
</dbReference>
<gene>
    <name evidence="20" type="ORF">SAPIO_CDS7698</name>
</gene>
<keyword evidence="12" id="KW-0472">Membrane</keyword>
<feature type="compositionally biased region" description="Pro residues" evidence="17">
    <location>
        <begin position="1239"/>
        <end position="1250"/>
    </location>
</feature>
<dbReference type="RefSeq" id="XP_016641335.1">
    <property type="nucleotide sequence ID" value="XM_016789508.1"/>
</dbReference>
<comment type="subcellular location">
    <subcellularLocation>
        <location evidence="3">Cell membrane</location>
        <topology evidence="3">Peripheral membrane protein</topology>
        <orientation evidence="3">Cytoplasmic side</orientation>
    </subcellularLocation>
    <subcellularLocation>
        <location evidence="2">Cytoplasm</location>
        <location evidence="2">Cytoskeleton</location>
        <location evidence="2">Actin patch</location>
    </subcellularLocation>
    <subcellularLocation>
        <location evidence="1">Endosome membrane</location>
        <topology evidence="1">Peripheral membrane protein</topology>
        <orientation evidence="1">Cytoplasmic side</orientation>
    </subcellularLocation>
</comment>
<keyword evidence="8" id="KW-0254">Endocytosis</keyword>